<sequence length="360" mass="37458">MAGTGKGRSGGRGNGNKGGRPGGVGHGRYRGKGAPRDAKGRKRNLAPDGRKQGLAGKTGAAGVSNSNRKPPKGRVHNDRRAASRTPKGMLIEGRRAAHEALAAGVPLRRAYIAANKGTPDQALVNLGKELEAAGVDVEEVPKSRLDSLSVRGAHQGVVLVAEPFPYVALEDVIDAAGDGDALVILLDHVTDEGNLGAIARTAEVVGAAGVVIPKARAAGVGLGAYKTSAGAVAHLPIAQVPNLAKAVDQLKDAGFWACCSTEHAAETVWGAPMHGRLALVMGSEGDGVSRLVQEKCDFAARLPQRGRIESLNVAQATTVMAYEWLRRTWKEATLATVEDAPAGTEDGWSFDVLEEEFGDE</sequence>
<keyword evidence="7" id="KW-1185">Reference proteome</keyword>
<organism evidence="6 7">
    <name type="scientific">Kribbibacterium absianum</name>
    <dbReference type="NCBI Taxonomy" id="3044210"/>
    <lineage>
        <taxon>Bacteria</taxon>
        <taxon>Bacillati</taxon>
        <taxon>Actinomycetota</taxon>
        <taxon>Coriobacteriia</taxon>
        <taxon>Coriobacteriales</taxon>
        <taxon>Kribbibacteriaceae</taxon>
        <taxon>Kribbibacterium</taxon>
    </lineage>
</organism>
<protein>
    <submittedName>
        <fullName evidence="6">23S rRNA (Guanosine(2251)-2'-O)-methyltransferase RlmB</fullName>
    </submittedName>
</protein>
<dbReference type="InterPro" id="IPR029064">
    <property type="entry name" value="Ribosomal_eL30-like_sf"/>
</dbReference>
<dbReference type="Gene3D" id="3.30.1330.30">
    <property type="match status" value="1"/>
</dbReference>
<evidence type="ECO:0000313" key="7">
    <source>
        <dbReference type="Proteomes" id="UP001431693"/>
    </source>
</evidence>
<reference evidence="6" key="1">
    <citation type="submission" date="2023-05" db="EMBL/GenBank/DDBJ databases">
        <title>[olsenella] sp. nov., isolated from a pig farm feces dump.</title>
        <authorList>
            <person name="Chang Y.-H."/>
        </authorList>
    </citation>
    <scope>NUCLEOTIDE SEQUENCE</scope>
    <source>
        <strain evidence="6">YH-ols2217</strain>
    </source>
</reference>
<dbReference type="SUPFAM" id="SSF75217">
    <property type="entry name" value="alpha/beta knot"/>
    <property type="match status" value="1"/>
</dbReference>
<evidence type="ECO:0000256" key="4">
    <source>
        <dbReference type="SAM" id="MobiDB-lite"/>
    </source>
</evidence>
<comment type="caution">
    <text evidence="6">The sequence shown here is derived from an EMBL/GenBank/DDBJ whole genome shotgun (WGS) entry which is preliminary data.</text>
</comment>
<dbReference type="RefSeq" id="WP_283712753.1">
    <property type="nucleotide sequence ID" value="NZ_JASJEW010000002.1"/>
</dbReference>
<evidence type="ECO:0000256" key="1">
    <source>
        <dbReference type="ARBA" id="ARBA00007228"/>
    </source>
</evidence>
<accession>A0ABT6ZM66</accession>
<keyword evidence="3" id="KW-0808">Transferase</keyword>
<dbReference type="PANTHER" id="PTHR46429">
    <property type="entry name" value="23S RRNA (GUANOSINE-2'-O-)-METHYLTRANSFERASE RLMB"/>
    <property type="match status" value="1"/>
</dbReference>
<dbReference type="InterPro" id="IPR029028">
    <property type="entry name" value="Alpha/beta_knot_MTases"/>
</dbReference>
<evidence type="ECO:0000256" key="2">
    <source>
        <dbReference type="ARBA" id="ARBA00022603"/>
    </source>
</evidence>
<dbReference type="EMBL" id="JASJEX010000003">
    <property type="protein sequence ID" value="MDJ1129628.1"/>
    <property type="molecule type" value="Genomic_DNA"/>
</dbReference>
<name>A0ABT6ZM66_9ACTN</name>
<comment type="similarity">
    <text evidence="1">Belongs to the class IV-like SAM-binding methyltransferase superfamily. RNA methyltransferase TrmH family.</text>
</comment>
<evidence type="ECO:0000259" key="5">
    <source>
        <dbReference type="SMART" id="SM00967"/>
    </source>
</evidence>
<dbReference type="Gene3D" id="3.40.1280.10">
    <property type="match status" value="1"/>
</dbReference>
<dbReference type="NCBIfam" id="TIGR00186">
    <property type="entry name" value="rRNA_methyl_3"/>
    <property type="match status" value="1"/>
</dbReference>
<dbReference type="SUPFAM" id="SSF55315">
    <property type="entry name" value="L30e-like"/>
    <property type="match status" value="1"/>
</dbReference>
<keyword evidence="2" id="KW-0489">Methyltransferase</keyword>
<feature type="region of interest" description="Disordered" evidence="4">
    <location>
        <begin position="1"/>
        <end position="89"/>
    </location>
</feature>
<dbReference type="Pfam" id="PF00588">
    <property type="entry name" value="SpoU_methylase"/>
    <property type="match status" value="1"/>
</dbReference>
<dbReference type="CDD" id="cd18103">
    <property type="entry name" value="SpoU-like_RlmB"/>
    <property type="match status" value="1"/>
</dbReference>
<dbReference type="PANTHER" id="PTHR46429:SF1">
    <property type="entry name" value="23S RRNA (GUANOSINE-2'-O-)-METHYLTRANSFERASE RLMB"/>
    <property type="match status" value="1"/>
</dbReference>
<dbReference type="InterPro" id="IPR004441">
    <property type="entry name" value="rRNA_MeTrfase_TrmH"/>
</dbReference>
<dbReference type="InterPro" id="IPR013123">
    <property type="entry name" value="SpoU_subst-bd"/>
</dbReference>
<proteinExistence type="inferred from homology"/>
<dbReference type="SMART" id="SM00967">
    <property type="entry name" value="SpoU_sub_bind"/>
    <property type="match status" value="1"/>
</dbReference>
<feature type="domain" description="RNA 2-O ribose methyltransferase substrate binding" evidence="5">
    <location>
        <begin position="90"/>
        <end position="167"/>
    </location>
</feature>
<dbReference type="InterPro" id="IPR001537">
    <property type="entry name" value="SpoU_MeTrfase"/>
</dbReference>
<dbReference type="Proteomes" id="UP001431693">
    <property type="component" value="Unassembled WGS sequence"/>
</dbReference>
<evidence type="ECO:0000313" key="6">
    <source>
        <dbReference type="EMBL" id="MDJ1129628.1"/>
    </source>
</evidence>
<dbReference type="InterPro" id="IPR029026">
    <property type="entry name" value="tRNA_m1G_MTases_N"/>
</dbReference>
<dbReference type="Pfam" id="PF08032">
    <property type="entry name" value="SpoU_sub_bind"/>
    <property type="match status" value="1"/>
</dbReference>
<feature type="compositionally biased region" description="Basic residues" evidence="4">
    <location>
        <begin position="27"/>
        <end position="44"/>
    </location>
</feature>
<gene>
    <name evidence="6" type="primary">rlmB</name>
    <name evidence="6" type="ORF">QJ043_05975</name>
</gene>
<evidence type="ECO:0000256" key="3">
    <source>
        <dbReference type="ARBA" id="ARBA00022679"/>
    </source>
</evidence>
<feature type="compositionally biased region" description="Gly residues" evidence="4">
    <location>
        <begin position="1"/>
        <end position="26"/>
    </location>
</feature>